<dbReference type="EMBL" id="DSIN01000019">
    <property type="protein sequence ID" value="HEF26140.1"/>
    <property type="molecule type" value="Genomic_DNA"/>
</dbReference>
<sequence>MRVVSEILDHSHALRGNASCDAPRHLPQPECASSAGRGASGATLPRGAWERSE</sequence>
<accession>A0A7C1X761</accession>
<dbReference type="AlphaFoldDB" id="A0A7C1X761"/>
<reference evidence="2" key="1">
    <citation type="journal article" date="2020" name="mSystems">
        <title>Genome- and Community-Level Interaction Insights into Carbon Utilization and Element Cycling Functions of Hydrothermarchaeota in Hydrothermal Sediment.</title>
        <authorList>
            <person name="Zhou Z."/>
            <person name="Liu Y."/>
            <person name="Xu W."/>
            <person name="Pan J."/>
            <person name="Luo Z.H."/>
            <person name="Li M."/>
        </authorList>
    </citation>
    <scope>NUCLEOTIDE SEQUENCE [LARGE SCALE GENOMIC DNA]</scope>
    <source>
        <strain evidence="2">SpSt-200</strain>
    </source>
</reference>
<feature type="region of interest" description="Disordered" evidence="1">
    <location>
        <begin position="16"/>
        <end position="53"/>
    </location>
</feature>
<organism evidence="2">
    <name type="scientific">Pseudomonas graminis</name>
    <dbReference type="NCBI Taxonomy" id="158627"/>
    <lineage>
        <taxon>Bacteria</taxon>
        <taxon>Pseudomonadati</taxon>
        <taxon>Pseudomonadota</taxon>
        <taxon>Gammaproteobacteria</taxon>
        <taxon>Pseudomonadales</taxon>
        <taxon>Pseudomonadaceae</taxon>
        <taxon>Pseudomonas</taxon>
    </lineage>
</organism>
<proteinExistence type="predicted"/>
<name>A0A7C1X761_9PSED</name>
<dbReference type="AntiFam" id="ANF00261">
    <property type="entry name" value="Protein of unknown function (DUF1534)"/>
</dbReference>
<comment type="caution">
    <text evidence="2">The sequence shown here is derived from an EMBL/GenBank/DDBJ whole genome shotgun (WGS) entry which is preliminary data.</text>
</comment>
<gene>
    <name evidence="2" type="ORF">ENP23_10205</name>
</gene>
<feature type="compositionally biased region" description="Low complexity" evidence="1">
    <location>
        <begin position="32"/>
        <end position="42"/>
    </location>
</feature>
<protein>
    <submittedName>
        <fullName evidence="2">DUF1534 domain-containing protein</fullName>
    </submittedName>
</protein>
<evidence type="ECO:0000313" key="2">
    <source>
        <dbReference type="EMBL" id="HEF26140.1"/>
    </source>
</evidence>
<evidence type="ECO:0000256" key="1">
    <source>
        <dbReference type="SAM" id="MobiDB-lite"/>
    </source>
</evidence>